<evidence type="ECO:0000313" key="2">
    <source>
        <dbReference type="EMBL" id="CAI09407.1"/>
    </source>
</evidence>
<keyword evidence="3" id="KW-1185">Reference proteome</keyword>
<feature type="domain" description="PEP-utilising enzyme mobile" evidence="1">
    <location>
        <begin position="518"/>
        <end position="587"/>
    </location>
</feature>
<sequence>MPAGAEGWQRMYPYFLVSQPEGQPAEDSRFWFADSMHWSRAVHPFDSIGAEAVYYGAGVNSARSIALPSALGLDVRMVNGYVYICPLPVTDPAEIERRLVLFQERAGFYYKNWDDLYARWQEKMLVAVRRMKALKFEPLPEFEPLEVVTEGRGCSVSWDLVENYHRLINDFFLVWQYHFEMLGLGYGAYLVFFGLCKQAFPEIEDQTIARMVAGVEGIAFRPDDELRRLAKLAVELGLGEVLDSRDSPDEIFAALKRRTGGERWIAEFEAARDPWFDYFAEYGFMHDQETWNGNLVIPLQGIARYVGLLQAGEEIDRPVARLQAEQDEIAGEYRALLTPAEATKFDEALGLSRAVFPFIEEHNIYVEHWSHAVFWEKVRELGQVFVKAGFFKETNDLYYLNRFELDQALFDLVESWAIGVPARGVQHWHAEIAERRKIMTALRSASPAPAYGIPPKEVTDPFAIMNYGVTTERVADWLDQTAGSNNDGQLKGIPVSPGVVEGLVRVIRHEDELSQLLPGEILVAQITAPSWASAFSVVSGVVTDIGGMMSHAAIICREYAMPAVVSTGFATTRLKTGQRVRIDGRKGTVTPL</sequence>
<dbReference type="Gene3D" id="3.50.30.10">
    <property type="entry name" value="Phosphohistidine domain"/>
    <property type="match status" value="1"/>
</dbReference>
<dbReference type="Proteomes" id="UP000006552">
    <property type="component" value="Chromosome"/>
</dbReference>
<dbReference type="eggNOG" id="COG1080">
    <property type="taxonomic scope" value="Bacteria"/>
</dbReference>
<protein>
    <submittedName>
        <fullName evidence="2">Similar to subunit A of phenylphosphate synthetase and phosphoenolpyruvate synthase</fullName>
    </submittedName>
</protein>
<proteinExistence type="predicted"/>
<dbReference type="KEGG" id="eba:ebA5781"/>
<name>Q5NZV7_AROAE</name>
<dbReference type="PANTHER" id="PTHR43615">
    <property type="entry name" value="PHOSPHOENOLPYRUVATE SYNTHASE-RELATED"/>
    <property type="match status" value="1"/>
</dbReference>
<evidence type="ECO:0000259" key="1">
    <source>
        <dbReference type="Pfam" id="PF00391"/>
    </source>
</evidence>
<dbReference type="HOGENOM" id="CLU_031538_0_0_4"/>
<dbReference type="Pfam" id="PF00391">
    <property type="entry name" value="PEP-utilizers"/>
    <property type="match status" value="1"/>
</dbReference>
<accession>Q5NZV7</accession>
<dbReference type="InterPro" id="IPR036637">
    <property type="entry name" value="Phosphohistidine_dom_sf"/>
</dbReference>
<organism evidence="2 3">
    <name type="scientific">Aromatoleum aromaticum (strain DSM 19018 / LMG 30748 / EbN1)</name>
    <name type="common">Azoarcus sp. (strain EbN1)</name>
    <dbReference type="NCBI Taxonomy" id="76114"/>
    <lineage>
        <taxon>Bacteria</taxon>
        <taxon>Pseudomonadati</taxon>
        <taxon>Pseudomonadota</taxon>
        <taxon>Betaproteobacteria</taxon>
        <taxon>Rhodocyclales</taxon>
        <taxon>Rhodocyclaceae</taxon>
        <taxon>Aromatoleum</taxon>
    </lineage>
</organism>
<evidence type="ECO:0000313" key="3">
    <source>
        <dbReference type="Proteomes" id="UP000006552"/>
    </source>
</evidence>
<dbReference type="AlphaFoldDB" id="Q5NZV7"/>
<dbReference type="NCBIfam" id="NF006153">
    <property type="entry name" value="PRK08296.1-5"/>
    <property type="match status" value="1"/>
</dbReference>
<dbReference type="EMBL" id="CR555306">
    <property type="protein sequence ID" value="CAI09407.1"/>
    <property type="molecule type" value="Genomic_DNA"/>
</dbReference>
<dbReference type="STRING" id="76114.ebA5781"/>
<dbReference type="InterPro" id="IPR051549">
    <property type="entry name" value="PEP_Utilizing_Enz"/>
</dbReference>
<dbReference type="InterPro" id="IPR008279">
    <property type="entry name" value="PEP-util_enz_mobile_dom"/>
</dbReference>
<reference evidence="2 3" key="1">
    <citation type="journal article" date="2005" name="Arch. Microbiol.">
        <title>The genome sequence of an anaerobic aromatic-degrading denitrifying bacterium, strain EbN1.</title>
        <authorList>
            <person name="Rabus R."/>
            <person name="Kube M."/>
            <person name="Heider J."/>
            <person name="Beck A."/>
            <person name="Heitmann K."/>
            <person name="Widdel F."/>
            <person name="Reinhardt R."/>
        </authorList>
    </citation>
    <scope>NUCLEOTIDE SEQUENCE [LARGE SCALE GENOMIC DNA]</scope>
    <source>
        <strain evidence="2 3">EbN1</strain>
    </source>
</reference>
<gene>
    <name evidence="2" type="primary">ppsA</name>
    <name evidence="2" type="ORF">ebA5781</name>
</gene>
<dbReference type="SUPFAM" id="SSF52009">
    <property type="entry name" value="Phosphohistidine domain"/>
    <property type="match status" value="1"/>
</dbReference>
<dbReference type="PANTHER" id="PTHR43615:SF1">
    <property type="entry name" value="PPDK_N DOMAIN-CONTAINING PROTEIN"/>
    <property type="match status" value="1"/>
</dbReference>
<dbReference type="NCBIfam" id="NF006150">
    <property type="entry name" value="PRK08296.1-2"/>
    <property type="match status" value="1"/>
</dbReference>
<dbReference type="GO" id="GO:0016772">
    <property type="term" value="F:transferase activity, transferring phosphorus-containing groups"/>
    <property type="evidence" value="ECO:0007669"/>
    <property type="project" value="InterPro"/>
</dbReference>